<evidence type="ECO:0000259" key="3">
    <source>
        <dbReference type="PROSITE" id="PS50048"/>
    </source>
</evidence>
<dbReference type="Pfam" id="PF11951">
    <property type="entry name" value="Fungal_trans_2"/>
    <property type="match status" value="1"/>
</dbReference>
<dbReference type="Proteomes" id="UP001590951">
    <property type="component" value="Unassembled WGS sequence"/>
</dbReference>
<dbReference type="SMART" id="SM00066">
    <property type="entry name" value="GAL4"/>
    <property type="match status" value="1"/>
</dbReference>
<accession>A0ABR4ARV7</accession>
<dbReference type="Pfam" id="PF00172">
    <property type="entry name" value="Zn_clus"/>
    <property type="match status" value="1"/>
</dbReference>
<protein>
    <recommendedName>
        <fullName evidence="3">Zn(2)-C6 fungal-type domain-containing protein</fullName>
    </recommendedName>
</protein>
<name>A0ABR4ARV7_9LECA</name>
<comment type="subcellular location">
    <subcellularLocation>
        <location evidence="1">Nucleus</location>
    </subcellularLocation>
</comment>
<proteinExistence type="predicted"/>
<dbReference type="InterPro" id="IPR036864">
    <property type="entry name" value="Zn2-C6_fun-type_DNA-bd_sf"/>
</dbReference>
<dbReference type="PROSITE" id="PS50048">
    <property type="entry name" value="ZN2_CY6_FUNGAL_2"/>
    <property type="match status" value="1"/>
</dbReference>
<evidence type="ECO:0000313" key="5">
    <source>
        <dbReference type="Proteomes" id="UP001590951"/>
    </source>
</evidence>
<organism evidence="4 5">
    <name type="scientific">Lepraria finkii</name>
    <dbReference type="NCBI Taxonomy" id="1340010"/>
    <lineage>
        <taxon>Eukaryota</taxon>
        <taxon>Fungi</taxon>
        <taxon>Dikarya</taxon>
        <taxon>Ascomycota</taxon>
        <taxon>Pezizomycotina</taxon>
        <taxon>Lecanoromycetes</taxon>
        <taxon>OSLEUM clade</taxon>
        <taxon>Lecanoromycetidae</taxon>
        <taxon>Lecanorales</taxon>
        <taxon>Lecanorineae</taxon>
        <taxon>Stereocaulaceae</taxon>
        <taxon>Lepraria</taxon>
    </lineage>
</organism>
<dbReference type="Gene3D" id="4.10.240.10">
    <property type="entry name" value="Zn(2)-C6 fungal-type DNA-binding domain"/>
    <property type="match status" value="1"/>
</dbReference>
<dbReference type="PANTHER" id="PTHR37534">
    <property type="entry name" value="TRANSCRIPTIONAL ACTIVATOR PROTEIN UGA3"/>
    <property type="match status" value="1"/>
</dbReference>
<comment type="caution">
    <text evidence="4">The sequence shown here is derived from an EMBL/GenBank/DDBJ whole genome shotgun (WGS) entry which is preliminary data.</text>
</comment>
<dbReference type="EMBL" id="JBHFEH010000096">
    <property type="protein sequence ID" value="KAL2047567.1"/>
    <property type="molecule type" value="Genomic_DNA"/>
</dbReference>
<feature type="domain" description="Zn(2)-C6 fungal-type" evidence="3">
    <location>
        <begin position="6"/>
        <end position="36"/>
    </location>
</feature>
<keyword evidence="5" id="KW-1185">Reference proteome</keyword>
<dbReference type="InterPro" id="IPR021858">
    <property type="entry name" value="Fun_TF"/>
</dbReference>
<gene>
    <name evidence="4" type="ORF">ABVK25_011389</name>
</gene>
<evidence type="ECO:0000256" key="2">
    <source>
        <dbReference type="ARBA" id="ARBA00023242"/>
    </source>
</evidence>
<dbReference type="CDD" id="cd00067">
    <property type="entry name" value="GAL4"/>
    <property type="match status" value="1"/>
</dbReference>
<evidence type="ECO:0000313" key="4">
    <source>
        <dbReference type="EMBL" id="KAL2047567.1"/>
    </source>
</evidence>
<sequence length="482" mass="53333">MPVLNGCATCKGRAISCDRTKPNCTNCSRSNRKCQWHNLKLSWPGANDRRRAVVSKSSPSSPTQGRISDARFVHTTHRDMELYHNLTGSVPVRTLSLLDASTCWNPSELETLDSDLLEYFCCVASASLATFGQDTTNLGKILLRISLEGKTASAAALFQALIAFSSLHRYGLQSQAVEAKIAALGSLAQGSFEPSFGAIGAIQHIGTGMLLCSFEVHQASCTSGQWTQYLDGVKTVINASSIKTLLQFSSDVTVLLDWLHYHDVPARFSLLHWKREGASELPFIRTDHFCPQISNLPPPILSMLNLLSQVCDTVSSSAISPETSDDVHDHKSFVEVLDWRIRSLPIPKVTEDSDDATLVMKLYQLAMLLYLNRSSEGLIDQPIRTQQQIDQAFAILPRLSSCKQQFPIYIIGCESRTDEQRAVILDVILRTEKLSSSRSFNQCKRLLQASWAQDDLAGWNNISYRSKLSSTMGLAEIVPAFV</sequence>
<dbReference type="SUPFAM" id="SSF57701">
    <property type="entry name" value="Zn2/Cys6 DNA-binding domain"/>
    <property type="match status" value="1"/>
</dbReference>
<dbReference type="PANTHER" id="PTHR37534:SF39">
    <property type="entry name" value="TRANSCRIPTION FACTOR DOMAIN-CONTAINING PROTEIN"/>
    <property type="match status" value="1"/>
</dbReference>
<reference evidence="4 5" key="1">
    <citation type="submission" date="2024-09" db="EMBL/GenBank/DDBJ databases">
        <title>Rethinking Asexuality: The Enigmatic Case of Functional Sexual Genes in Lepraria (Stereocaulaceae).</title>
        <authorList>
            <person name="Doellman M."/>
            <person name="Sun Y."/>
            <person name="Barcenas-Pena A."/>
            <person name="Lumbsch H.T."/>
            <person name="Grewe F."/>
        </authorList>
    </citation>
    <scope>NUCLEOTIDE SEQUENCE [LARGE SCALE GENOMIC DNA]</scope>
    <source>
        <strain evidence="4 5">Grewe 0041</strain>
    </source>
</reference>
<evidence type="ECO:0000256" key="1">
    <source>
        <dbReference type="ARBA" id="ARBA00004123"/>
    </source>
</evidence>
<dbReference type="InterPro" id="IPR001138">
    <property type="entry name" value="Zn2Cys6_DnaBD"/>
</dbReference>
<keyword evidence="2" id="KW-0539">Nucleus</keyword>